<accession>A0AAV5JF64</accession>
<dbReference type="PANTHER" id="PTHR33116:SF84">
    <property type="entry name" value="RNA-DIRECTED DNA POLYMERASE"/>
    <property type="match status" value="1"/>
</dbReference>
<evidence type="ECO:0000313" key="3">
    <source>
        <dbReference type="Proteomes" id="UP001054252"/>
    </source>
</evidence>
<organism evidence="2 3">
    <name type="scientific">Rubroshorea leprosula</name>
    <dbReference type="NCBI Taxonomy" id="152421"/>
    <lineage>
        <taxon>Eukaryota</taxon>
        <taxon>Viridiplantae</taxon>
        <taxon>Streptophyta</taxon>
        <taxon>Embryophyta</taxon>
        <taxon>Tracheophyta</taxon>
        <taxon>Spermatophyta</taxon>
        <taxon>Magnoliopsida</taxon>
        <taxon>eudicotyledons</taxon>
        <taxon>Gunneridae</taxon>
        <taxon>Pentapetalae</taxon>
        <taxon>rosids</taxon>
        <taxon>malvids</taxon>
        <taxon>Malvales</taxon>
        <taxon>Dipterocarpaceae</taxon>
        <taxon>Rubroshorea</taxon>
    </lineage>
</organism>
<sequence>MSSWASKNLSFAGRLQLISSVIQEITTFWCSTFILPKKVIKEVEKLCAAFLWQSSTESARGAKVNWLSLCHPKQEGGLGLKSLMHWNSIRVPSDASWGGRKLLNLRQQARKLIKHIPGDGKDIYLWHDNWHPSGPLVENFGARIVQDSGFSSQAKLEVVVNGNFWKRPPTHSPQLLDIQIALCDRLYPKKRDKDTVIWIPSTSRTYTTGRTWHWIKSKQSKVPWHRLVWFSRQIPKHSFISWLAILDRLTTKARQKKWSPNIDDTCVLCNNGSETVEHLFFKCTYAKCVWKSLSAMSEIPYLDSWQQLVLWMGKRIRRKSLYQTLIKLMWNAAVYHVWMERNRRIHQHVYKTTGESTNMSTRQQM</sequence>
<gene>
    <name evidence="2" type="ORF">SLEP1_g21022</name>
</gene>
<reference evidence="2 3" key="1">
    <citation type="journal article" date="2021" name="Commun. Biol.">
        <title>The genome of Shorea leprosula (Dipterocarpaceae) highlights the ecological relevance of drought in aseasonal tropical rainforests.</title>
        <authorList>
            <person name="Ng K.K.S."/>
            <person name="Kobayashi M.J."/>
            <person name="Fawcett J.A."/>
            <person name="Hatakeyama M."/>
            <person name="Paape T."/>
            <person name="Ng C.H."/>
            <person name="Ang C.C."/>
            <person name="Tnah L.H."/>
            <person name="Lee C.T."/>
            <person name="Nishiyama T."/>
            <person name="Sese J."/>
            <person name="O'Brien M.J."/>
            <person name="Copetti D."/>
            <person name="Mohd Noor M.I."/>
            <person name="Ong R.C."/>
            <person name="Putra M."/>
            <person name="Sireger I.Z."/>
            <person name="Indrioko S."/>
            <person name="Kosugi Y."/>
            <person name="Izuno A."/>
            <person name="Isagi Y."/>
            <person name="Lee S.L."/>
            <person name="Shimizu K.K."/>
        </authorList>
    </citation>
    <scope>NUCLEOTIDE SEQUENCE [LARGE SCALE GENOMIC DNA]</scope>
    <source>
        <strain evidence="2">214</strain>
    </source>
</reference>
<dbReference type="Proteomes" id="UP001054252">
    <property type="component" value="Unassembled WGS sequence"/>
</dbReference>
<feature type="domain" description="Reverse transcriptase zinc-binding" evidence="1">
    <location>
        <begin position="206"/>
        <end position="290"/>
    </location>
</feature>
<dbReference type="InterPro" id="IPR026960">
    <property type="entry name" value="RVT-Znf"/>
</dbReference>
<evidence type="ECO:0000259" key="1">
    <source>
        <dbReference type="Pfam" id="PF13966"/>
    </source>
</evidence>
<keyword evidence="3" id="KW-1185">Reference proteome</keyword>
<protein>
    <recommendedName>
        <fullName evidence="1">Reverse transcriptase zinc-binding domain-containing protein</fullName>
    </recommendedName>
</protein>
<evidence type="ECO:0000313" key="2">
    <source>
        <dbReference type="EMBL" id="GKV09536.1"/>
    </source>
</evidence>
<dbReference type="EMBL" id="BPVZ01000030">
    <property type="protein sequence ID" value="GKV09536.1"/>
    <property type="molecule type" value="Genomic_DNA"/>
</dbReference>
<proteinExistence type="predicted"/>
<name>A0AAV5JF64_9ROSI</name>
<dbReference type="AlphaFoldDB" id="A0AAV5JF64"/>
<comment type="caution">
    <text evidence="2">The sequence shown here is derived from an EMBL/GenBank/DDBJ whole genome shotgun (WGS) entry which is preliminary data.</text>
</comment>
<dbReference type="Pfam" id="PF13966">
    <property type="entry name" value="zf-RVT"/>
    <property type="match status" value="1"/>
</dbReference>
<dbReference type="PANTHER" id="PTHR33116">
    <property type="entry name" value="REVERSE TRANSCRIPTASE ZINC-BINDING DOMAIN-CONTAINING PROTEIN-RELATED-RELATED"/>
    <property type="match status" value="1"/>
</dbReference>